<dbReference type="PANTHER" id="PTHR11073">
    <property type="entry name" value="CALRETICULIN AND CALNEXIN"/>
    <property type="match status" value="1"/>
</dbReference>
<dbReference type="GO" id="GO:0006457">
    <property type="term" value="P:protein folding"/>
    <property type="evidence" value="ECO:0007669"/>
    <property type="project" value="InterPro"/>
</dbReference>
<comment type="similarity">
    <text evidence="2 9">Belongs to the calreticulin family.</text>
</comment>
<evidence type="ECO:0000256" key="6">
    <source>
        <dbReference type="ARBA" id="ARBA00023136"/>
    </source>
</evidence>
<dbReference type="SUPFAM" id="SSF63887">
    <property type="entry name" value="P-domain of calnexin/calreticulin"/>
    <property type="match status" value="1"/>
</dbReference>
<name>A0A9W8DUX9_9FUNG</name>
<dbReference type="Pfam" id="PF00262">
    <property type="entry name" value="Calreticulin"/>
    <property type="match status" value="1"/>
</dbReference>
<evidence type="ECO:0000256" key="4">
    <source>
        <dbReference type="ARBA" id="ARBA00022824"/>
    </source>
</evidence>
<keyword evidence="3 9" id="KW-0812">Transmembrane</keyword>
<keyword evidence="4 9" id="KW-0256">Endoplasmic reticulum</keyword>
<evidence type="ECO:0000313" key="13">
    <source>
        <dbReference type="Proteomes" id="UP001150569"/>
    </source>
</evidence>
<accession>A0A9W8DUX9</accession>
<dbReference type="Proteomes" id="UP001150569">
    <property type="component" value="Unassembled WGS sequence"/>
</dbReference>
<dbReference type="FunFam" id="2.10.250.10:FF:000001">
    <property type="entry name" value="Calnexin homolog"/>
    <property type="match status" value="1"/>
</dbReference>
<keyword evidence="6 9" id="KW-0472">Membrane</keyword>
<keyword evidence="8" id="KW-1015">Disulfide bond</keyword>
<keyword evidence="13" id="KW-1185">Reference proteome</keyword>
<dbReference type="PROSITE" id="PS00803">
    <property type="entry name" value="CALRETICULIN_1"/>
    <property type="match status" value="1"/>
</dbReference>
<dbReference type="EMBL" id="JANBPT010000490">
    <property type="protein sequence ID" value="KAJ1918901.1"/>
    <property type="molecule type" value="Genomic_DNA"/>
</dbReference>
<dbReference type="AlphaFoldDB" id="A0A9W8DUX9"/>
<dbReference type="SUPFAM" id="SSF49899">
    <property type="entry name" value="Concanavalin A-like lectins/glucanases"/>
    <property type="match status" value="1"/>
</dbReference>
<sequence>MQYNLLALAALVAVAAGHAEKDNDAKSEVDMGDFKPITMQGFFLEQFVTPEFGRWVPSKATKKEDGKPEPVPYQGIWRIQEPEKTPFIRGDHGLVLTSAAAHHAISVPFEKPLVPGDKPLVVQYEVKFQNSLKCGGAYIKLISQEDSGEAFDPAHFNDKTPYTVMFGPDRCGGETDKIHFIVRHKNPKTGEIVEKHLTSPPKSSVAATTVLYTLIVNPDESYEIRVDNATVKSGSLLTDFDPPFNPPLEISDPDDKMPDDWVLEAEIPDPKATKPADWDEDAPKRIPDPEATKPADWLDDEPLEIPDPEDTAPAEWDDEMDGDYVPQLISNPKCQEAAGCGKWERPLIVNPAYKGKWKAPLVANPSYKGVWQARKIPNPGYFEDKHPSAMTPIVGAGFELLAIENMILFDNIYVGQSVAEAERLAEETWKVKKEAETAQLFKPEEGGDAADAEVPDPRDFVKFARYQVTKFRDDVSILIQAGRVDIGRAIRDQPRVAGILGLLFVATAWILNFILVALMPKQAAAKVQEVKQVAQEKADQLKVQAEKAAAAASSALAEKKEAVRRKVTEIADEEEEDE</sequence>
<evidence type="ECO:0000256" key="8">
    <source>
        <dbReference type="PIRSR" id="PIRSR601580-3"/>
    </source>
</evidence>
<dbReference type="InterPro" id="IPR009033">
    <property type="entry name" value="Calreticulin/calnexin_P_dom_sf"/>
</dbReference>
<evidence type="ECO:0000256" key="3">
    <source>
        <dbReference type="ARBA" id="ARBA00022692"/>
    </source>
</evidence>
<proteinExistence type="inferred from homology"/>
<dbReference type="PROSITE" id="PS00804">
    <property type="entry name" value="CALRETICULIN_2"/>
    <property type="match status" value="1"/>
</dbReference>
<reference evidence="12" key="1">
    <citation type="submission" date="2022-07" db="EMBL/GenBank/DDBJ databases">
        <title>Phylogenomic reconstructions and comparative analyses of Kickxellomycotina fungi.</title>
        <authorList>
            <person name="Reynolds N.K."/>
            <person name="Stajich J.E."/>
            <person name="Barry K."/>
            <person name="Grigoriev I.V."/>
            <person name="Crous P."/>
            <person name="Smith M.E."/>
        </authorList>
    </citation>
    <scope>NUCLEOTIDE SEQUENCE</scope>
    <source>
        <strain evidence="12">RSA 861</strain>
    </source>
</reference>
<evidence type="ECO:0000256" key="7">
    <source>
        <dbReference type="ARBA" id="ARBA00023186"/>
    </source>
</evidence>
<feature type="signal peptide" evidence="9">
    <location>
        <begin position="1"/>
        <end position="19"/>
    </location>
</feature>
<feature type="chain" id="PRO_5041015520" description="Calnexin" evidence="9">
    <location>
        <begin position="20"/>
        <end position="578"/>
    </location>
</feature>
<feature type="coiled-coil region" evidence="10">
    <location>
        <begin position="524"/>
        <end position="576"/>
    </location>
</feature>
<keyword evidence="9" id="KW-0732">Signal</keyword>
<keyword evidence="7 9" id="KW-0143">Chaperone</keyword>
<evidence type="ECO:0000256" key="10">
    <source>
        <dbReference type="SAM" id="Coils"/>
    </source>
</evidence>
<dbReference type="FunFam" id="2.60.120.200:FF:000011">
    <property type="entry name" value="Probable calnexin"/>
    <property type="match status" value="1"/>
</dbReference>
<evidence type="ECO:0000256" key="11">
    <source>
        <dbReference type="SAM" id="MobiDB-lite"/>
    </source>
</evidence>
<feature type="disulfide bond" evidence="8">
    <location>
        <begin position="134"/>
        <end position="171"/>
    </location>
</feature>
<comment type="caution">
    <text evidence="12">The sequence shown here is derived from an EMBL/GenBank/DDBJ whole genome shotgun (WGS) entry which is preliminary data.</text>
</comment>
<keyword evidence="10" id="KW-0175">Coiled coil</keyword>
<evidence type="ECO:0000256" key="2">
    <source>
        <dbReference type="ARBA" id="ARBA00010983"/>
    </source>
</evidence>
<evidence type="ECO:0000256" key="9">
    <source>
        <dbReference type="RuleBase" id="RU362126"/>
    </source>
</evidence>
<dbReference type="InterPro" id="IPR013320">
    <property type="entry name" value="ConA-like_dom_sf"/>
</dbReference>
<organism evidence="12 13">
    <name type="scientific">Tieghemiomyces parasiticus</name>
    <dbReference type="NCBI Taxonomy" id="78921"/>
    <lineage>
        <taxon>Eukaryota</taxon>
        <taxon>Fungi</taxon>
        <taxon>Fungi incertae sedis</taxon>
        <taxon>Zoopagomycota</taxon>
        <taxon>Kickxellomycotina</taxon>
        <taxon>Dimargaritomycetes</taxon>
        <taxon>Dimargaritales</taxon>
        <taxon>Dimargaritaceae</taxon>
        <taxon>Tieghemiomyces</taxon>
    </lineage>
</organism>
<dbReference type="Gene3D" id="2.60.120.200">
    <property type="match status" value="1"/>
</dbReference>
<evidence type="ECO:0000256" key="5">
    <source>
        <dbReference type="ARBA" id="ARBA00022989"/>
    </source>
</evidence>
<dbReference type="PANTHER" id="PTHR11073:SF1">
    <property type="entry name" value="CALNEXIN 14D-RELATED"/>
    <property type="match status" value="1"/>
</dbReference>
<protein>
    <recommendedName>
        <fullName evidence="14">Calnexin</fullName>
    </recommendedName>
</protein>
<dbReference type="Gene3D" id="2.10.250.10">
    <property type="entry name" value="Calreticulin/calnexin, P domain"/>
    <property type="match status" value="1"/>
</dbReference>
<dbReference type="InterPro" id="IPR018124">
    <property type="entry name" value="Calret/calnex_CS"/>
</dbReference>
<evidence type="ECO:0000313" key="12">
    <source>
        <dbReference type="EMBL" id="KAJ1918901.1"/>
    </source>
</evidence>
<feature type="region of interest" description="Disordered" evidence="11">
    <location>
        <begin position="266"/>
        <end position="319"/>
    </location>
</feature>
<gene>
    <name evidence="12" type="ORF">IWQ60_007383</name>
</gene>
<feature type="compositionally biased region" description="Basic and acidic residues" evidence="11">
    <location>
        <begin position="268"/>
        <end position="293"/>
    </location>
</feature>
<dbReference type="GO" id="GO:0051082">
    <property type="term" value="F:unfolded protein binding"/>
    <property type="evidence" value="ECO:0007669"/>
    <property type="project" value="InterPro"/>
</dbReference>
<evidence type="ECO:0000256" key="1">
    <source>
        <dbReference type="ARBA" id="ARBA00004389"/>
    </source>
</evidence>
<comment type="subcellular location">
    <subcellularLocation>
        <location evidence="1">Endoplasmic reticulum membrane</location>
        <topology evidence="1">Single-pass membrane protein</topology>
    </subcellularLocation>
</comment>
<dbReference type="GO" id="GO:0005509">
    <property type="term" value="F:calcium ion binding"/>
    <property type="evidence" value="ECO:0007669"/>
    <property type="project" value="InterPro"/>
</dbReference>
<feature type="compositionally biased region" description="Acidic residues" evidence="11">
    <location>
        <begin position="297"/>
        <end position="319"/>
    </location>
</feature>
<keyword evidence="5 9" id="KW-1133">Transmembrane helix</keyword>
<dbReference type="GO" id="GO:0036503">
    <property type="term" value="P:ERAD pathway"/>
    <property type="evidence" value="ECO:0007669"/>
    <property type="project" value="TreeGrafter"/>
</dbReference>
<evidence type="ECO:0008006" key="14">
    <source>
        <dbReference type="Google" id="ProtNLM"/>
    </source>
</evidence>
<dbReference type="GO" id="GO:0005789">
    <property type="term" value="C:endoplasmic reticulum membrane"/>
    <property type="evidence" value="ECO:0007669"/>
    <property type="project" value="UniProtKB-SubCell"/>
</dbReference>
<dbReference type="PRINTS" id="PR00626">
    <property type="entry name" value="CALRETICULIN"/>
</dbReference>
<dbReference type="InterPro" id="IPR001580">
    <property type="entry name" value="Calret/calnex"/>
</dbReference>
<dbReference type="OrthoDB" id="1938156at2759"/>
<feature type="transmembrane region" description="Helical" evidence="9">
    <location>
        <begin position="496"/>
        <end position="518"/>
    </location>
</feature>